<dbReference type="NCBIfam" id="TIGR00225">
    <property type="entry name" value="prc"/>
    <property type="match status" value="1"/>
</dbReference>
<evidence type="ECO:0000313" key="8">
    <source>
        <dbReference type="Proteomes" id="UP000248132"/>
    </source>
</evidence>
<dbReference type="InterPro" id="IPR036034">
    <property type="entry name" value="PDZ_sf"/>
</dbReference>
<dbReference type="PROSITE" id="PS50106">
    <property type="entry name" value="PDZ"/>
    <property type="match status" value="1"/>
</dbReference>
<proteinExistence type="inferred from homology"/>
<keyword evidence="4 5" id="KW-0720">Serine protease</keyword>
<name>A0A318XT15_9FIRM</name>
<protein>
    <submittedName>
        <fullName evidence="7">Carboxyl-terminal processing protease</fullName>
    </submittedName>
</protein>
<dbReference type="GO" id="GO:0008236">
    <property type="term" value="F:serine-type peptidase activity"/>
    <property type="evidence" value="ECO:0007669"/>
    <property type="project" value="UniProtKB-KW"/>
</dbReference>
<dbReference type="InterPro" id="IPR005151">
    <property type="entry name" value="Tail-specific_protease"/>
</dbReference>
<dbReference type="InterPro" id="IPR004447">
    <property type="entry name" value="Peptidase_S41A"/>
</dbReference>
<dbReference type="InterPro" id="IPR001478">
    <property type="entry name" value="PDZ"/>
</dbReference>
<dbReference type="Gene3D" id="1.10.101.10">
    <property type="entry name" value="PGBD-like superfamily/PGBD"/>
    <property type="match status" value="1"/>
</dbReference>
<dbReference type="SMART" id="SM00228">
    <property type="entry name" value="PDZ"/>
    <property type="match status" value="1"/>
</dbReference>
<dbReference type="SUPFAM" id="SSF47090">
    <property type="entry name" value="PGBD-like"/>
    <property type="match status" value="1"/>
</dbReference>
<dbReference type="InterPro" id="IPR029045">
    <property type="entry name" value="ClpP/crotonase-like_dom_sf"/>
</dbReference>
<evidence type="ECO:0000313" key="7">
    <source>
        <dbReference type="EMBL" id="PYG89501.1"/>
    </source>
</evidence>
<sequence>MKNFKRITAAVLSIMIIFMVWGTDVFAAQAQIQQQETGFSDDYLDSVRKLIKQKYSGSITDAALNKPTVEGMFEALDIYSVFYKQSEFNSFMDSLGGEIEGVGIVVEKIGDYVTVVKVFEGLPAQKAGIQKGDKISEVNGISAAKKEIDEVISNIKGTAGTKVKLGILKESIKDEVEVARARVDVPSVSYEIRGNIGYILIDMFSANTYSGVKEALNEFDSKSIANIVLDLRNNPGGLLDQAVSVGRLFVPKGLITKLDFKDEAMEDEEYYSSLKSIKYKLAVLVNENSASASEILTGAIKDTGAGVIIGNKTFGKAKVQSFIPILSPEAYERLNKDSENKTVNASMFEDAYESDLLGWAKMTMGMYYTPNGECIDLKGIEPDINVSEGSKEAGGIKVNEIRQLYIAVKPSLGTACSDVYNAECILKLLNYDVDEPDNILDKKTTEALTRFQKDNKVYGYGVLDFCTQRLLNDKLEALSESEDTVYLKAVDVLE</sequence>
<evidence type="ECO:0000256" key="5">
    <source>
        <dbReference type="RuleBase" id="RU004404"/>
    </source>
</evidence>
<dbReference type="GO" id="GO:0007165">
    <property type="term" value="P:signal transduction"/>
    <property type="evidence" value="ECO:0007669"/>
    <property type="project" value="TreeGrafter"/>
</dbReference>
<dbReference type="SUPFAM" id="SSF52096">
    <property type="entry name" value="ClpP/crotonase"/>
    <property type="match status" value="1"/>
</dbReference>
<dbReference type="InterPro" id="IPR036365">
    <property type="entry name" value="PGBD-like_sf"/>
</dbReference>
<evidence type="ECO:0000256" key="3">
    <source>
        <dbReference type="ARBA" id="ARBA00022801"/>
    </source>
</evidence>
<dbReference type="SMART" id="SM00245">
    <property type="entry name" value="TSPc"/>
    <property type="match status" value="1"/>
</dbReference>
<dbReference type="Gene3D" id="3.90.226.10">
    <property type="entry name" value="2-enoyl-CoA Hydratase, Chain A, domain 1"/>
    <property type="match status" value="1"/>
</dbReference>
<dbReference type="Pfam" id="PF03572">
    <property type="entry name" value="Peptidase_S41"/>
    <property type="match status" value="1"/>
</dbReference>
<dbReference type="PANTHER" id="PTHR32060:SF30">
    <property type="entry name" value="CARBOXY-TERMINAL PROCESSING PROTEASE CTPA"/>
    <property type="match status" value="1"/>
</dbReference>
<dbReference type="RefSeq" id="WP_110460875.1">
    <property type="nucleotide sequence ID" value="NZ_QKMR01000003.1"/>
</dbReference>
<dbReference type="InterPro" id="IPR036366">
    <property type="entry name" value="PGBDSf"/>
</dbReference>
<dbReference type="SUPFAM" id="SSF50156">
    <property type="entry name" value="PDZ domain-like"/>
    <property type="match status" value="1"/>
</dbReference>
<feature type="domain" description="PDZ" evidence="6">
    <location>
        <begin position="97"/>
        <end position="158"/>
    </location>
</feature>
<dbReference type="InterPro" id="IPR041489">
    <property type="entry name" value="PDZ_6"/>
</dbReference>
<comment type="caution">
    <text evidence="7">The sequence shown here is derived from an EMBL/GenBank/DDBJ whole genome shotgun (WGS) entry which is preliminary data.</text>
</comment>
<dbReference type="Gene3D" id="2.30.42.10">
    <property type="match status" value="1"/>
</dbReference>
<gene>
    <name evidence="7" type="ORF">LY28_00720</name>
</gene>
<evidence type="ECO:0000256" key="2">
    <source>
        <dbReference type="ARBA" id="ARBA00022670"/>
    </source>
</evidence>
<dbReference type="EMBL" id="QKMR01000003">
    <property type="protein sequence ID" value="PYG89501.1"/>
    <property type="molecule type" value="Genomic_DNA"/>
</dbReference>
<dbReference type="PANTHER" id="PTHR32060">
    <property type="entry name" value="TAIL-SPECIFIC PROTEASE"/>
    <property type="match status" value="1"/>
</dbReference>
<organism evidence="7 8">
    <name type="scientific">Ruminiclostridium sufflavum DSM 19573</name>
    <dbReference type="NCBI Taxonomy" id="1121337"/>
    <lineage>
        <taxon>Bacteria</taxon>
        <taxon>Bacillati</taxon>
        <taxon>Bacillota</taxon>
        <taxon>Clostridia</taxon>
        <taxon>Eubacteriales</taxon>
        <taxon>Oscillospiraceae</taxon>
        <taxon>Ruminiclostridium</taxon>
    </lineage>
</organism>
<accession>A0A318XT15</accession>
<dbReference type="CDD" id="cd07560">
    <property type="entry name" value="Peptidase_S41_CPP"/>
    <property type="match status" value="1"/>
</dbReference>
<evidence type="ECO:0000256" key="1">
    <source>
        <dbReference type="ARBA" id="ARBA00009179"/>
    </source>
</evidence>
<dbReference type="AlphaFoldDB" id="A0A318XT15"/>
<comment type="similarity">
    <text evidence="1 5">Belongs to the peptidase S41A family.</text>
</comment>
<evidence type="ECO:0000259" key="6">
    <source>
        <dbReference type="PROSITE" id="PS50106"/>
    </source>
</evidence>
<dbReference type="GO" id="GO:0006508">
    <property type="term" value="P:proteolysis"/>
    <property type="evidence" value="ECO:0007669"/>
    <property type="project" value="UniProtKB-KW"/>
</dbReference>
<dbReference type="GO" id="GO:0030288">
    <property type="term" value="C:outer membrane-bounded periplasmic space"/>
    <property type="evidence" value="ECO:0007669"/>
    <property type="project" value="TreeGrafter"/>
</dbReference>
<keyword evidence="8" id="KW-1185">Reference proteome</keyword>
<dbReference type="Pfam" id="PF17820">
    <property type="entry name" value="PDZ_6"/>
    <property type="match status" value="1"/>
</dbReference>
<dbReference type="GO" id="GO:0004175">
    <property type="term" value="F:endopeptidase activity"/>
    <property type="evidence" value="ECO:0007669"/>
    <property type="project" value="TreeGrafter"/>
</dbReference>
<dbReference type="CDD" id="cd06782">
    <property type="entry name" value="cpPDZ_CPP-like"/>
    <property type="match status" value="1"/>
</dbReference>
<reference evidence="7 8" key="1">
    <citation type="submission" date="2018-06" db="EMBL/GenBank/DDBJ databases">
        <title>Genomic Encyclopedia of Type Strains, Phase I: the one thousand microbial genomes (KMG-I) project.</title>
        <authorList>
            <person name="Kyrpides N."/>
        </authorList>
    </citation>
    <scope>NUCLEOTIDE SEQUENCE [LARGE SCALE GENOMIC DNA]</scope>
    <source>
        <strain evidence="7 8">DSM 19573</strain>
    </source>
</reference>
<dbReference type="Proteomes" id="UP000248132">
    <property type="component" value="Unassembled WGS sequence"/>
</dbReference>
<dbReference type="OrthoDB" id="9812068at2"/>
<keyword evidence="2 5" id="KW-0645">Protease</keyword>
<evidence type="ECO:0000256" key="4">
    <source>
        <dbReference type="ARBA" id="ARBA00022825"/>
    </source>
</evidence>
<keyword evidence="3 5" id="KW-0378">Hydrolase</keyword>